<feature type="coiled-coil region" evidence="1">
    <location>
        <begin position="42"/>
        <end position="69"/>
    </location>
</feature>
<feature type="transmembrane region" description="Helical" evidence="2">
    <location>
        <begin position="7"/>
        <end position="26"/>
    </location>
</feature>
<dbReference type="InterPro" id="IPR024623">
    <property type="entry name" value="YtxH"/>
</dbReference>
<protein>
    <submittedName>
        <fullName evidence="3">YtxH domain-containing protein</fullName>
    </submittedName>
</protein>
<proteinExistence type="predicted"/>
<dbReference type="Pfam" id="PF12732">
    <property type="entry name" value="YtxH"/>
    <property type="match status" value="1"/>
</dbReference>
<dbReference type="RefSeq" id="WP_315623973.1">
    <property type="nucleotide sequence ID" value="NZ_JAUHMF010000001.1"/>
</dbReference>
<comment type="caution">
    <text evidence="3">The sequence shown here is derived from an EMBL/GenBank/DDBJ whole genome shotgun (WGS) entry which is preliminary data.</text>
</comment>
<name>A0ABU3NKE4_9CHLR</name>
<accession>A0ABU3NKE4</accession>
<keyword evidence="2" id="KW-0472">Membrane</keyword>
<keyword evidence="2" id="KW-1133">Transmembrane helix</keyword>
<dbReference type="Proteomes" id="UP001254165">
    <property type="component" value="Unassembled WGS sequence"/>
</dbReference>
<evidence type="ECO:0000313" key="4">
    <source>
        <dbReference type="Proteomes" id="UP001254165"/>
    </source>
</evidence>
<keyword evidence="2" id="KW-0812">Transmembrane</keyword>
<dbReference type="EMBL" id="JAUHMF010000001">
    <property type="protein sequence ID" value="MDT8897320.1"/>
    <property type="molecule type" value="Genomic_DNA"/>
</dbReference>
<gene>
    <name evidence="3" type="ORF">QYE77_03505</name>
</gene>
<sequence length="76" mass="8557">MRQIGRFLMGLLIGWFVGSLVGLLLAPEPGSNTQQRIAQAYQKFLSDIREAANARRRELEQELERLRKGGSTQSTP</sequence>
<evidence type="ECO:0000313" key="3">
    <source>
        <dbReference type="EMBL" id="MDT8897320.1"/>
    </source>
</evidence>
<reference evidence="3 4" key="1">
    <citation type="submission" date="2023-07" db="EMBL/GenBank/DDBJ databases">
        <title>Novel species of Thermanaerothrix with wide hydrolytic capabilities.</title>
        <authorList>
            <person name="Zayulina K.S."/>
            <person name="Podosokorskaya O.A."/>
            <person name="Elcheninov A.G."/>
        </authorList>
    </citation>
    <scope>NUCLEOTIDE SEQUENCE [LARGE SCALE GENOMIC DNA]</scope>
    <source>
        <strain evidence="3 4">4228-RoL</strain>
    </source>
</reference>
<keyword evidence="4" id="KW-1185">Reference proteome</keyword>
<evidence type="ECO:0000256" key="1">
    <source>
        <dbReference type="SAM" id="Coils"/>
    </source>
</evidence>
<keyword evidence="1" id="KW-0175">Coiled coil</keyword>
<organism evidence="3 4">
    <name type="scientific">Thermanaerothrix solaris</name>
    <dbReference type="NCBI Taxonomy" id="3058434"/>
    <lineage>
        <taxon>Bacteria</taxon>
        <taxon>Bacillati</taxon>
        <taxon>Chloroflexota</taxon>
        <taxon>Anaerolineae</taxon>
        <taxon>Anaerolineales</taxon>
        <taxon>Anaerolineaceae</taxon>
        <taxon>Thermanaerothrix</taxon>
    </lineage>
</organism>
<evidence type="ECO:0000256" key="2">
    <source>
        <dbReference type="SAM" id="Phobius"/>
    </source>
</evidence>